<reference evidence="2" key="1">
    <citation type="submission" date="2016-11" db="UniProtKB">
        <authorList>
            <consortium name="WormBaseParasite"/>
        </authorList>
    </citation>
    <scope>IDENTIFICATION</scope>
</reference>
<sequence>MFRLSTTAGPKIGEMPETDEKNLIQPANTKIFLVYNDAEELALERQVMWMDVLPELQNYAFHSGFDLEWIDPLIESGKLTNQVAEREDNNWLVCILGDKYGTPEPPTTIRKEEFEAIRTAIFEQNAGMSTTCNIFKFFKTIIKLYYCTEMPLNFTLMKIIECIKKCNLRLRLNYEAFEEGTINQVNTHQQNRFSWSPIHYVVNHALQLRERCTFLLRRFEGEVIIVYAIFERRFDSFFLIIKLHYTNKIANLKNEVSGTLEQKMVFPYIHKLDNGDIASFLTSKEADKYRDLISRQNITSLLLILLLMKIYRMKVLYLIRFIYRPSSWWRFLIFFWICYRNWRNHFIYFWMIFICLNTGHS</sequence>
<name>A0A1I7WRS8_HETBA</name>
<dbReference type="Proteomes" id="UP000095283">
    <property type="component" value="Unplaced"/>
</dbReference>
<accession>A0A1I7WRS8</accession>
<proteinExistence type="predicted"/>
<keyword evidence="1" id="KW-1185">Reference proteome</keyword>
<dbReference type="AlphaFoldDB" id="A0A1I7WRS8"/>
<dbReference type="WBParaSite" id="Hba_07892">
    <property type="protein sequence ID" value="Hba_07892"/>
    <property type="gene ID" value="Hba_07892"/>
</dbReference>
<protein>
    <submittedName>
        <fullName evidence="2">DUF4062 domain-containing protein</fullName>
    </submittedName>
</protein>
<organism evidence="1 2">
    <name type="scientific">Heterorhabditis bacteriophora</name>
    <name type="common">Entomopathogenic nematode worm</name>
    <dbReference type="NCBI Taxonomy" id="37862"/>
    <lineage>
        <taxon>Eukaryota</taxon>
        <taxon>Metazoa</taxon>
        <taxon>Ecdysozoa</taxon>
        <taxon>Nematoda</taxon>
        <taxon>Chromadorea</taxon>
        <taxon>Rhabditida</taxon>
        <taxon>Rhabditina</taxon>
        <taxon>Rhabditomorpha</taxon>
        <taxon>Strongyloidea</taxon>
        <taxon>Heterorhabditidae</taxon>
        <taxon>Heterorhabditis</taxon>
    </lineage>
</organism>
<evidence type="ECO:0000313" key="2">
    <source>
        <dbReference type="WBParaSite" id="Hba_07892"/>
    </source>
</evidence>
<evidence type="ECO:0000313" key="1">
    <source>
        <dbReference type="Proteomes" id="UP000095283"/>
    </source>
</evidence>